<dbReference type="InterPro" id="IPR032008">
    <property type="entry name" value="APD1-4_N"/>
</dbReference>
<dbReference type="GO" id="GO:0016567">
    <property type="term" value="P:protein ubiquitination"/>
    <property type="evidence" value="ECO:0007669"/>
    <property type="project" value="TreeGrafter"/>
</dbReference>
<feature type="compositionally biased region" description="Acidic residues" evidence="13">
    <location>
        <begin position="42"/>
        <end position="54"/>
    </location>
</feature>
<feature type="compositionally biased region" description="Polar residues" evidence="13">
    <location>
        <begin position="32"/>
        <end position="41"/>
    </location>
</feature>
<keyword evidence="10 14" id="KW-1133">Transmembrane helix</keyword>
<keyword evidence="4" id="KW-0808">Transferase</keyword>
<dbReference type="EMBL" id="HG739106">
    <property type="protein sequence ID" value="CDP06483.1"/>
    <property type="molecule type" value="Genomic_DNA"/>
</dbReference>
<keyword evidence="11 14" id="KW-0472">Membrane</keyword>
<dbReference type="PhylomeDB" id="A0A068UFS6"/>
<name>A0A068UFS6_COFCA</name>
<sequence length="492" mass="53799">MENNNQSPPTTSAASSSPSTDSTRNGEDFGVASTSSTNSQVQEEETAAAEEEAEGNGLRYPELIQQRTSLSYNAYSTVTENAHDVVGRMRGDSLSCFVVILAYWFFVSMTMIMGVYGPASLLLGPYSSILIKPNSFFVEYVKIAEIHEAANGVMLYGFHKDPPLDVVTSWSETHKTTLFSGNHKAINFLVQQEWIYFLNEGSQVNVSYDVNSPSSSSLVFVIAQGSEGLNQWLEDPSYPNSTLLWQIIRGSGLIQQDILTSSNYYVAIVNLNAEAVEVQLNMRLKTHLYNTTGAYYQCGLTESGCSFKLSFTGGHTALLTSPAPTPGRGNNESHVKLSYGPRWVTYVVGIGGMTILMLVAFHFFIHLGCTNQDGSRIRFGETGSARTPLLENKDDDISSWGSSYDSVSQDDEDAEEGQAAGSLEGISAKDGEYNNNIRRLCAICFDAPRDCFFLPCGHCVACFACGTRIAEAAGACPICRRNMKKVRKIFTV</sequence>
<evidence type="ECO:0000256" key="6">
    <source>
        <dbReference type="ARBA" id="ARBA00022723"/>
    </source>
</evidence>
<comment type="subcellular location">
    <subcellularLocation>
        <location evidence="2">Endomembrane system</location>
    </subcellularLocation>
    <subcellularLocation>
        <location evidence="1">Membrane</location>
        <topology evidence="1">Multi-pass membrane protein</topology>
    </subcellularLocation>
</comment>
<accession>A0A068UFS6</accession>
<dbReference type="GO" id="GO:0005768">
    <property type="term" value="C:endosome"/>
    <property type="evidence" value="ECO:0007669"/>
    <property type="project" value="TreeGrafter"/>
</dbReference>
<dbReference type="OMA" id="HNTTNAY"/>
<evidence type="ECO:0000256" key="4">
    <source>
        <dbReference type="ARBA" id="ARBA00022679"/>
    </source>
</evidence>
<dbReference type="FunCoup" id="A0A068UFS6">
    <property type="interactions" value="624"/>
</dbReference>
<evidence type="ECO:0000256" key="2">
    <source>
        <dbReference type="ARBA" id="ARBA00004308"/>
    </source>
</evidence>
<dbReference type="SMART" id="SM00184">
    <property type="entry name" value="RING"/>
    <property type="match status" value="1"/>
</dbReference>
<feature type="region of interest" description="Disordered" evidence="13">
    <location>
        <begin position="1"/>
        <end position="60"/>
    </location>
</feature>
<dbReference type="Pfam" id="PF16040">
    <property type="entry name" value="APD1-4_N"/>
    <property type="match status" value="1"/>
</dbReference>
<evidence type="ECO:0000256" key="13">
    <source>
        <dbReference type="SAM" id="MobiDB-lite"/>
    </source>
</evidence>
<dbReference type="GO" id="GO:0009555">
    <property type="term" value="P:pollen development"/>
    <property type="evidence" value="ECO:0007669"/>
    <property type="project" value="UniProtKB-ARBA"/>
</dbReference>
<proteinExistence type="predicted"/>
<keyword evidence="9" id="KW-0862">Zinc</keyword>
<evidence type="ECO:0000313" key="17">
    <source>
        <dbReference type="Proteomes" id="UP000295252"/>
    </source>
</evidence>
<evidence type="ECO:0000256" key="12">
    <source>
        <dbReference type="PROSITE-ProRule" id="PRU00175"/>
    </source>
</evidence>
<evidence type="ECO:0000256" key="1">
    <source>
        <dbReference type="ARBA" id="ARBA00004141"/>
    </source>
</evidence>
<dbReference type="Gene3D" id="3.30.40.10">
    <property type="entry name" value="Zinc/RING finger domain, C3HC4 (zinc finger)"/>
    <property type="match status" value="1"/>
</dbReference>
<dbReference type="FunFam" id="3.30.40.10:FF:000658">
    <property type="entry name" value="E3 ubiquitin-protein ligase APD2"/>
    <property type="match status" value="1"/>
</dbReference>
<dbReference type="PANTHER" id="PTHR46858:SF5">
    <property type="entry name" value="E3 UBIQUITIN-PROTEIN LIGASE APD1-RELATED"/>
    <property type="match status" value="1"/>
</dbReference>
<dbReference type="PANTHER" id="PTHR46858">
    <property type="entry name" value="OS05G0521000 PROTEIN"/>
    <property type="match status" value="1"/>
</dbReference>
<dbReference type="Pfam" id="PF16041">
    <property type="entry name" value="APD1-4_M"/>
    <property type="match status" value="1"/>
</dbReference>
<feature type="domain" description="RING-type" evidence="15">
    <location>
        <begin position="441"/>
        <end position="480"/>
    </location>
</feature>
<dbReference type="Pfam" id="PF13920">
    <property type="entry name" value="zf-C3HC4_3"/>
    <property type="match status" value="1"/>
</dbReference>
<reference evidence="17" key="1">
    <citation type="journal article" date="2014" name="Science">
        <title>The coffee genome provides insight into the convergent evolution of caffeine biosynthesis.</title>
        <authorList>
            <person name="Denoeud F."/>
            <person name="Carretero-Paulet L."/>
            <person name="Dereeper A."/>
            <person name="Droc G."/>
            <person name="Guyot R."/>
            <person name="Pietrella M."/>
            <person name="Zheng C."/>
            <person name="Alberti A."/>
            <person name="Anthony F."/>
            <person name="Aprea G."/>
            <person name="Aury J.M."/>
            <person name="Bento P."/>
            <person name="Bernard M."/>
            <person name="Bocs S."/>
            <person name="Campa C."/>
            <person name="Cenci A."/>
            <person name="Combes M.C."/>
            <person name="Crouzillat D."/>
            <person name="Da Silva C."/>
            <person name="Daddiego L."/>
            <person name="De Bellis F."/>
            <person name="Dussert S."/>
            <person name="Garsmeur O."/>
            <person name="Gayraud T."/>
            <person name="Guignon V."/>
            <person name="Jahn K."/>
            <person name="Jamilloux V."/>
            <person name="Joet T."/>
            <person name="Labadie K."/>
            <person name="Lan T."/>
            <person name="Leclercq J."/>
            <person name="Lepelley M."/>
            <person name="Leroy T."/>
            <person name="Li L.T."/>
            <person name="Librado P."/>
            <person name="Lopez L."/>
            <person name="Munoz A."/>
            <person name="Noel B."/>
            <person name="Pallavicini A."/>
            <person name="Perrotta G."/>
            <person name="Poncet V."/>
            <person name="Pot D."/>
            <person name="Priyono X."/>
            <person name="Rigoreau M."/>
            <person name="Rouard M."/>
            <person name="Rozas J."/>
            <person name="Tranchant-Dubreuil C."/>
            <person name="VanBuren R."/>
            <person name="Zhang Q."/>
            <person name="Andrade A.C."/>
            <person name="Argout X."/>
            <person name="Bertrand B."/>
            <person name="de Kochko A."/>
            <person name="Graziosi G."/>
            <person name="Henry R.J."/>
            <person name="Jayarama X."/>
            <person name="Ming R."/>
            <person name="Nagai C."/>
            <person name="Rounsley S."/>
            <person name="Sankoff D."/>
            <person name="Giuliano G."/>
            <person name="Albert V.A."/>
            <person name="Wincker P."/>
            <person name="Lashermes P."/>
        </authorList>
    </citation>
    <scope>NUCLEOTIDE SEQUENCE [LARGE SCALE GENOMIC DNA]</scope>
    <source>
        <strain evidence="17">cv. DH200-94</strain>
    </source>
</reference>
<evidence type="ECO:0000256" key="5">
    <source>
        <dbReference type="ARBA" id="ARBA00022692"/>
    </source>
</evidence>
<dbReference type="GO" id="GO:0009705">
    <property type="term" value="C:plant-type vacuole membrane"/>
    <property type="evidence" value="ECO:0007669"/>
    <property type="project" value="TreeGrafter"/>
</dbReference>
<comment type="pathway">
    <text evidence="3">Protein modification; protein ubiquitination.</text>
</comment>
<dbReference type="Proteomes" id="UP000295252">
    <property type="component" value="Chromosome VIII"/>
</dbReference>
<keyword evidence="6" id="KW-0479">Metal-binding</keyword>
<evidence type="ECO:0000256" key="3">
    <source>
        <dbReference type="ARBA" id="ARBA00004906"/>
    </source>
</evidence>
<dbReference type="Gramene" id="CDP06483">
    <property type="protein sequence ID" value="CDP06483"/>
    <property type="gene ID" value="GSCOC_T00023349001"/>
</dbReference>
<dbReference type="AlphaFoldDB" id="A0A068UFS6"/>
<evidence type="ECO:0000256" key="8">
    <source>
        <dbReference type="ARBA" id="ARBA00022786"/>
    </source>
</evidence>
<feature type="transmembrane region" description="Helical" evidence="14">
    <location>
        <begin position="343"/>
        <end position="365"/>
    </location>
</feature>
<dbReference type="GO" id="GO:0000278">
    <property type="term" value="P:mitotic cell cycle"/>
    <property type="evidence" value="ECO:0007669"/>
    <property type="project" value="UniProtKB-ARBA"/>
</dbReference>
<dbReference type="OrthoDB" id="3045089at2759"/>
<keyword evidence="7 12" id="KW-0863">Zinc-finger</keyword>
<evidence type="ECO:0000256" key="14">
    <source>
        <dbReference type="SAM" id="Phobius"/>
    </source>
</evidence>
<evidence type="ECO:0000256" key="7">
    <source>
        <dbReference type="ARBA" id="ARBA00022771"/>
    </source>
</evidence>
<keyword evidence="5 14" id="KW-0812">Transmembrane</keyword>
<evidence type="ECO:0000256" key="11">
    <source>
        <dbReference type="ARBA" id="ARBA00023136"/>
    </source>
</evidence>
<dbReference type="GO" id="GO:0008270">
    <property type="term" value="F:zinc ion binding"/>
    <property type="evidence" value="ECO:0007669"/>
    <property type="project" value="UniProtKB-KW"/>
</dbReference>
<dbReference type="GO" id="GO:0061630">
    <property type="term" value="F:ubiquitin protein ligase activity"/>
    <property type="evidence" value="ECO:0007669"/>
    <property type="project" value="TreeGrafter"/>
</dbReference>
<keyword evidence="8" id="KW-0833">Ubl conjugation pathway</keyword>
<evidence type="ECO:0000313" key="16">
    <source>
        <dbReference type="EMBL" id="CDP06483.1"/>
    </source>
</evidence>
<feature type="compositionally biased region" description="Low complexity" evidence="13">
    <location>
        <begin position="7"/>
        <end position="23"/>
    </location>
</feature>
<dbReference type="STRING" id="49390.A0A068UFS6"/>
<feature type="region of interest" description="Disordered" evidence="13">
    <location>
        <begin position="388"/>
        <end position="421"/>
    </location>
</feature>
<dbReference type="InterPro" id="IPR032010">
    <property type="entry name" value="APD1-4_M"/>
</dbReference>
<organism evidence="16 17">
    <name type="scientific">Coffea canephora</name>
    <name type="common">Robusta coffee</name>
    <dbReference type="NCBI Taxonomy" id="49390"/>
    <lineage>
        <taxon>Eukaryota</taxon>
        <taxon>Viridiplantae</taxon>
        <taxon>Streptophyta</taxon>
        <taxon>Embryophyta</taxon>
        <taxon>Tracheophyta</taxon>
        <taxon>Spermatophyta</taxon>
        <taxon>Magnoliopsida</taxon>
        <taxon>eudicotyledons</taxon>
        <taxon>Gunneridae</taxon>
        <taxon>Pentapetalae</taxon>
        <taxon>asterids</taxon>
        <taxon>lamiids</taxon>
        <taxon>Gentianales</taxon>
        <taxon>Rubiaceae</taxon>
        <taxon>Ixoroideae</taxon>
        <taxon>Gardenieae complex</taxon>
        <taxon>Bertiereae - Coffeeae clade</taxon>
        <taxon>Coffeeae</taxon>
        <taxon>Coffea</taxon>
    </lineage>
</organism>
<dbReference type="PROSITE" id="PS50089">
    <property type="entry name" value="ZF_RING_2"/>
    <property type="match status" value="1"/>
</dbReference>
<evidence type="ECO:0000256" key="9">
    <source>
        <dbReference type="ARBA" id="ARBA00022833"/>
    </source>
</evidence>
<protein>
    <recommendedName>
        <fullName evidence="15">RING-type domain-containing protein</fullName>
    </recommendedName>
</protein>
<keyword evidence="17" id="KW-1185">Reference proteome</keyword>
<gene>
    <name evidence="16" type="ORF">GSCOC_T00023349001</name>
</gene>
<dbReference type="InterPro" id="IPR013083">
    <property type="entry name" value="Znf_RING/FYVE/PHD"/>
</dbReference>
<dbReference type="InParanoid" id="A0A068UFS6"/>
<evidence type="ECO:0000256" key="10">
    <source>
        <dbReference type="ARBA" id="ARBA00022989"/>
    </source>
</evidence>
<dbReference type="InterPro" id="IPR001841">
    <property type="entry name" value="Znf_RING"/>
</dbReference>
<dbReference type="SUPFAM" id="SSF57850">
    <property type="entry name" value="RING/U-box"/>
    <property type="match status" value="1"/>
</dbReference>
<evidence type="ECO:0000259" key="15">
    <source>
        <dbReference type="PROSITE" id="PS50089"/>
    </source>
</evidence>
<feature type="transmembrane region" description="Helical" evidence="14">
    <location>
        <begin position="97"/>
        <end position="123"/>
    </location>
</feature>